<dbReference type="InterPro" id="IPR009057">
    <property type="entry name" value="Homeodomain-like_sf"/>
</dbReference>
<accession>A0A1G6HFC3</accession>
<proteinExistence type="predicted"/>
<dbReference type="EMBL" id="FMYF01000009">
    <property type="protein sequence ID" value="SDB93027.1"/>
    <property type="molecule type" value="Genomic_DNA"/>
</dbReference>
<feature type="domain" description="HTH tetR-type" evidence="5">
    <location>
        <begin position="16"/>
        <end position="76"/>
    </location>
</feature>
<dbReference type="GO" id="GO:0003700">
    <property type="term" value="F:DNA-binding transcription factor activity"/>
    <property type="evidence" value="ECO:0007669"/>
    <property type="project" value="TreeGrafter"/>
</dbReference>
<dbReference type="InterPro" id="IPR001647">
    <property type="entry name" value="HTH_TetR"/>
</dbReference>
<dbReference type="PROSITE" id="PS50977">
    <property type="entry name" value="HTH_TETR_2"/>
    <property type="match status" value="1"/>
</dbReference>
<sequence>MSPRTDRAPRRRLDEATRRAMILAAAGAAFDEAPYARVSVSAVAAAAEASEALAYRYFGTKADLYAAVLRARLEDLADRRHAAVAALPANTSARDRVAAVLAIELGHAAAHPLTWAAPFLSGNEPPEALVVRREARAIDEQELRTLLRPAEGARYTYALWGWFGFVDGACLHWVQAGCPQDERWPLVEAALGALQGALGDWGALG</sequence>
<dbReference type="AlphaFoldDB" id="A0A1G6HFC3"/>
<protein>
    <submittedName>
        <fullName evidence="6">DNA-binding transcriptional regulator, AcrR family</fullName>
    </submittedName>
</protein>
<evidence type="ECO:0000313" key="6">
    <source>
        <dbReference type="EMBL" id="SDB93027.1"/>
    </source>
</evidence>
<evidence type="ECO:0000256" key="3">
    <source>
        <dbReference type="ARBA" id="ARBA00023163"/>
    </source>
</evidence>
<evidence type="ECO:0000256" key="2">
    <source>
        <dbReference type="ARBA" id="ARBA00023125"/>
    </source>
</evidence>
<name>A0A1G6HFC3_9ACTN</name>
<organism evidence="6 7">
    <name type="scientific">Raineyella antarctica</name>
    <dbReference type="NCBI Taxonomy" id="1577474"/>
    <lineage>
        <taxon>Bacteria</taxon>
        <taxon>Bacillati</taxon>
        <taxon>Actinomycetota</taxon>
        <taxon>Actinomycetes</taxon>
        <taxon>Propionibacteriales</taxon>
        <taxon>Propionibacteriaceae</taxon>
        <taxon>Raineyella</taxon>
    </lineage>
</organism>
<evidence type="ECO:0000259" key="5">
    <source>
        <dbReference type="PROSITE" id="PS50977"/>
    </source>
</evidence>
<dbReference type="PANTHER" id="PTHR30055:SF234">
    <property type="entry name" value="HTH-TYPE TRANSCRIPTIONAL REGULATOR BETI"/>
    <property type="match status" value="1"/>
</dbReference>
<keyword evidence="3" id="KW-0804">Transcription</keyword>
<reference evidence="6 7" key="1">
    <citation type="submission" date="2016-06" db="EMBL/GenBank/DDBJ databases">
        <authorList>
            <person name="Olsen C.W."/>
            <person name="Carey S."/>
            <person name="Hinshaw L."/>
            <person name="Karasin A.I."/>
        </authorList>
    </citation>
    <scope>NUCLEOTIDE SEQUENCE [LARGE SCALE GENOMIC DNA]</scope>
    <source>
        <strain evidence="6 7">LZ-22</strain>
    </source>
</reference>
<gene>
    <name evidence="6" type="ORF">GA0111570_10997</name>
</gene>
<evidence type="ECO:0000313" key="7">
    <source>
        <dbReference type="Proteomes" id="UP000199086"/>
    </source>
</evidence>
<dbReference type="PANTHER" id="PTHR30055">
    <property type="entry name" value="HTH-TYPE TRANSCRIPTIONAL REGULATOR RUTR"/>
    <property type="match status" value="1"/>
</dbReference>
<dbReference type="SUPFAM" id="SSF46689">
    <property type="entry name" value="Homeodomain-like"/>
    <property type="match status" value="1"/>
</dbReference>
<keyword evidence="2 4" id="KW-0238">DNA-binding</keyword>
<keyword evidence="7" id="KW-1185">Reference proteome</keyword>
<dbReference type="InterPro" id="IPR050109">
    <property type="entry name" value="HTH-type_TetR-like_transc_reg"/>
</dbReference>
<dbReference type="OrthoDB" id="8479950at2"/>
<dbReference type="GO" id="GO:0000976">
    <property type="term" value="F:transcription cis-regulatory region binding"/>
    <property type="evidence" value="ECO:0007669"/>
    <property type="project" value="TreeGrafter"/>
</dbReference>
<dbReference type="RefSeq" id="WP_092612134.1">
    <property type="nucleotide sequence ID" value="NZ_FMYF01000009.1"/>
</dbReference>
<evidence type="ECO:0000256" key="4">
    <source>
        <dbReference type="PROSITE-ProRule" id="PRU00335"/>
    </source>
</evidence>
<evidence type="ECO:0000256" key="1">
    <source>
        <dbReference type="ARBA" id="ARBA00023015"/>
    </source>
</evidence>
<feature type="DNA-binding region" description="H-T-H motif" evidence="4">
    <location>
        <begin position="39"/>
        <end position="58"/>
    </location>
</feature>
<keyword evidence="1" id="KW-0805">Transcription regulation</keyword>
<dbReference type="Gene3D" id="1.10.357.10">
    <property type="entry name" value="Tetracycline Repressor, domain 2"/>
    <property type="match status" value="1"/>
</dbReference>
<dbReference type="Pfam" id="PF00440">
    <property type="entry name" value="TetR_N"/>
    <property type="match status" value="1"/>
</dbReference>
<dbReference type="STRING" id="1577474.GA0111570_10997"/>
<dbReference type="Proteomes" id="UP000199086">
    <property type="component" value="Unassembled WGS sequence"/>
</dbReference>